<evidence type="ECO:0000313" key="2">
    <source>
        <dbReference type="EMBL" id="MTD11869.1"/>
    </source>
</evidence>
<dbReference type="AlphaFoldDB" id="A0A6L6GHF7"/>
<organism evidence="2 3">
    <name type="scientific">Acinetobacter faecalis</name>
    <dbReference type="NCBI Taxonomy" id="2665161"/>
    <lineage>
        <taxon>Bacteria</taxon>
        <taxon>Pseudomonadati</taxon>
        <taxon>Pseudomonadota</taxon>
        <taxon>Gammaproteobacteria</taxon>
        <taxon>Moraxellales</taxon>
        <taxon>Moraxellaceae</taxon>
        <taxon>Acinetobacter</taxon>
    </lineage>
</organism>
<protein>
    <submittedName>
        <fullName evidence="2">Plasmid mobilization relaxosome protein MobC</fullName>
    </submittedName>
</protein>
<dbReference type="Proteomes" id="UP000473854">
    <property type="component" value="Unassembled WGS sequence"/>
</dbReference>
<dbReference type="Pfam" id="PF05713">
    <property type="entry name" value="MobC"/>
    <property type="match status" value="1"/>
</dbReference>
<evidence type="ECO:0000259" key="1">
    <source>
        <dbReference type="Pfam" id="PF05713"/>
    </source>
</evidence>
<evidence type="ECO:0000313" key="3">
    <source>
        <dbReference type="Proteomes" id="UP000473854"/>
    </source>
</evidence>
<dbReference type="EMBL" id="WLYL01000036">
    <property type="protein sequence ID" value="MTD11869.1"/>
    <property type="molecule type" value="Genomic_DNA"/>
</dbReference>
<proteinExistence type="predicted"/>
<comment type="caution">
    <text evidence="2">The sequence shown here is derived from an EMBL/GenBank/DDBJ whole genome shotgun (WGS) entry which is preliminary data.</text>
</comment>
<dbReference type="InterPro" id="IPR008687">
    <property type="entry name" value="MobC"/>
</dbReference>
<accession>A0A6L6GHF7</accession>
<sequence>MRWMMKKSKRDITKRFRLTDEQAKRLDSYLEKNKFTFTDFTHYLIKSELDRRGWLCSENETFVETDVSNIHVDLPIRRRKREKFNITGRPAPEVDPQLLKKLGGIGHNVNQIARSLNIICGYQMDVMQQFSFIDCLDVLVDIQQQIHKYLPEIPQYTISVKRAAYKSSKVESSMQKVELTS</sequence>
<gene>
    <name evidence="2" type="primary">mobC</name>
    <name evidence="2" type="ORF">GIX10_10605</name>
</gene>
<feature type="domain" description="Bacterial mobilisation" evidence="1">
    <location>
        <begin position="100"/>
        <end position="129"/>
    </location>
</feature>
<name>A0A6L6GHF7_9GAMM</name>
<reference evidence="2 3" key="1">
    <citation type="submission" date="2019-11" db="EMBL/GenBank/DDBJ databases">
        <authorList>
            <person name="An D."/>
        </authorList>
    </citation>
    <scope>NUCLEOTIDE SEQUENCE [LARGE SCALE GENOMIC DNA]</scope>
    <source>
        <strain evidence="2 3">YIM 103518</strain>
    </source>
</reference>